<feature type="region of interest" description="Disordered" evidence="6">
    <location>
        <begin position="45"/>
        <end position="75"/>
    </location>
</feature>
<keyword evidence="3" id="KW-0472">Membrane</keyword>
<dbReference type="InterPro" id="IPR025971">
    <property type="entry name" value="LppP/LprE"/>
</dbReference>
<dbReference type="Pfam" id="PF14041">
    <property type="entry name" value="Lipoprotein_21"/>
    <property type="match status" value="1"/>
</dbReference>
<evidence type="ECO:0000313" key="7">
    <source>
        <dbReference type="EMBL" id="PXX01411.1"/>
    </source>
</evidence>
<evidence type="ECO:0000256" key="4">
    <source>
        <dbReference type="ARBA" id="ARBA00023139"/>
    </source>
</evidence>
<evidence type="ECO:0000313" key="8">
    <source>
        <dbReference type="Proteomes" id="UP000247781"/>
    </source>
</evidence>
<keyword evidence="4" id="KW-0564">Palmitate</keyword>
<evidence type="ECO:0000256" key="2">
    <source>
        <dbReference type="ARBA" id="ARBA00022729"/>
    </source>
</evidence>
<keyword evidence="1" id="KW-1003">Cell membrane</keyword>
<keyword evidence="5 7" id="KW-0449">Lipoprotein</keyword>
<dbReference type="AlphaFoldDB" id="A0A318HCP7"/>
<evidence type="ECO:0000256" key="3">
    <source>
        <dbReference type="ARBA" id="ARBA00023136"/>
    </source>
</evidence>
<feature type="compositionally biased region" description="Pro residues" evidence="6">
    <location>
        <begin position="51"/>
        <end position="66"/>
    </location>
</feature>
<keyword evidence="2" id="KW-0732">Signal</keyword>
<protein>
    <submittedName>
        <fullName evidence="7">LppP/LprE lipoprotein</fullName>
    </submittedName>
</protein>
<accession>A0A318HCP7</accession>
<name>A0A318HCP7_9MYCO</name>
<proteinExistence type="predicted"/>
<organism evidence="7 8">
    <name type="scientific">Mycolicibacterium moriokaense</name>
    <dbReference type="NCBI Taxonomy" id="39691"/>
    <lineage>
        <taxon>Bacteria</taxon>
        <taxon>Bacillati</taxon>
        <taxon>Actinomycetota</taxon>
        <taxon>Actinomycetes</taxon>
        <taxon>Mycobacteriales</taxon>
        <taxon>Mycobacteriaceae</taxon>
        <taxon>Mycolicibacterium</taxon>
    </lineage>
</organism>
<evidence type="ECO:0000256" key="1">
    <source>
        <dbReference type="ARBA" id="ARBA00022475"/>
    </source>
</evidence>
<gene>
    <name evidence="7" type="ORF">C8E89_13039</name>
</gene>
<reference evidence="8" key="1">
    <citation type="submission" date="2018-05" db="EMBL/GenBank/DDBJ databases">
        <authorList>
            <person name="Deangelis K."/>
            <person name="Huntemann M."/>
            <person name="Clum A."/>
            <person name="Pillay M."/>
            <person name="Palaniappan K."/>
            <person name="Varghese N."/>
            <person name="Mikhailova N."/>
            <person name="Stamatis D."/>
            <person name="Reddy T."/>
            <person name="Daum C."/>
            <person name="Shapiro N."/>
            <person name="Ivanova N."/>
            <person name="Kyrpides N."/>
            <person name="Woyke T."/>
        </authorList>
    </citation>
    <scope>NUCLEOTIDE SEQUENCE [LARGE SCALE GENOMIC DNA]</scope>
    <source>
        <strain evidence="8">GAS496</strain>
    </source>
</reference>
<dbReference type="EMBL" id="QJJU01000030">
    <property type="protein sequence ID" value="PXX01411.1"/>
    <property type="molecule type" value="Genomic_DNA"/>
</dbReference>
<reference evidence="7 8" key="2">
    <citation type="submission" date="2018-06" db="EMBL/GenBank/DDBJ databases">
        <title>Sequencing of bacterial isolates from soil warming experiment in Harvard Forest, Massachusetts, USA.</title>
        <authorList>
            <person name="Deangelis K.PhD."/>
        </authorList>
    </citation>
    <scope>NUCLEOTIDE SEQUENCE [LARGE SCALE GENOMIC DNA]</scope>
    <source>
        <strain evidence="7 8">GAS496</strain>
    </source>
</reference>
<sequence length="196" mass="20083">MEHFESMRQKHAVAVCGLVLALMTACNSPVSTPTTVTVTAPPSAASSVAAAPPPAAASPAAPPSPTCGPDEASALQSALAKLPPEPATGMGWQKTPIGSNYNPCADLSSILVIIDRGTASSPVQALMFHRGTYLGTGTSKAYGFTSLNSTRSTGEMVVLDYKTPGECDACAPAAVASVRYQWQGDHVEMLDPPPPS</sequence>
<evidence type="ECO:0000256" key="6">
    <source>
        <dbReference type="SAM" id="MobiDB-lite"/>
    </source>
</evidence>
<keyword evidence="8" id="KW-1185">Reference proteome</keyword>
<dbReference type="Proteomes" id="UP000247781">
    <property type="component" value="Unassembled WGS sequence"/>
</dbReference>
<comment type="caution">
    <text evidence="7">The sequence shown here is derived from an EMBL/GenBank/DDBJ whole genome shotgun (WGS) entry which is preliminary data.</text>
</comment>
<evidence type="ECO:0000256" key="5">
    <source>
        <dbReference type="ARBA" id="ARBA00023288"/>
    </source>
</evidence>